<keyword evidence="3" id="KW-1185">Reference proteome</keyword>
<dbReference type="EMBL" id="OBQK01000001">
    <property type="protein sequence ID" value="SOC51063.1"/>
    <property type="molecule type" value="Genomic_DNA"/>
</dbReference>
<accession>A0A285VAN4</accession>
<gene>
    <name evidence="2" type="ORF">SAMN05421879_1016</name>
</gene>
<evidence type="ECO:0000313" key="2">
    <source>
        <dbReference type="EMBL" id="SOC51063.1"/>
    </source>
</evidence>
<keyword evidence="1" id="KW-0732">Signal</keyword>
<protein>
    <submittedName>
        <fullName evidence="2">Uncharacterized protein</fullName>
    </submittedName>
</protein>
<dbReference type="AlphaFoldDB" id="A0A285VAN4"/>
<organism evidence="2 3">
    <name type="scientific">Ornithinimicrobium cerasi</name>
    <dbReference type="NCBI Taxonomy" id="2248773"/>
    <lineage>
        <taxon>Bacteria</taxon>
        <taxon>Bacillati</taxon>
        <taxon>Actinomycetota</taxon>
        <taxon>Actinomycetes</taxon>
        <taxon>Micrococcales</taxon>
        <taxon>Ornithinimicrobiaceae</taxon>
        <taxon>Ornithinimicrobium</taxon>
    </lineage>
</organism>
<dbReference type="Proteomes" id="UP000219688">
    <property type="component" value="Unassembled WGS sequence"/>
</dbReference>
<dbReference type="RefSeq" id="WP_097186260.1">
    <property type="nucleotide sequence ID" value="NZ_OBQK01000001.1"/>
</dbReference>
<evidence type="ECO:0000313" key="3">
    <source>
        <dbReference type="Proteomes" id="UP000219688"/>
    </source>
</evidence>
<proteinExistence type="predicted"/>
<feature type="signal peptide" evidence="1">
    <location>
        <begin position="1"/>
        <end position="22"/>
    </location>
</feature>
<reference evidence="3" key="1">
    <citation type="submission" date="2017-08" db="EMBL/GenBank/DDBJ databases">
        <authorList>
            <person name="Varghese N."/>
            <person name="Submissions S."/>
        </authorList>
    </citation>
    <scope>NUCLEOTIDE SEQUENCE [LARGE SCALE GENOMIC DNA]</scope>
    <source>
        <strain evidence="3">USBA17B2</strain>
    </source>
</reference>
<sequence>MKARIILTAAALLTMGTTAVPAAAVDVDVVRYHRDVPGAGEFTTCADGSIITFVSTSYRDYTEWYRDGVKVREHRHLTFDGTLTRGEVTVPYTGVWNRDQDLLSGEVRITGGQFRVIFSEGPVLVGGGVRAEGNEFVGTGDRFLRDLCTGMGALE</sequence>
<name>A0A285VAN4_9MICO</name>
<feature type="chain" id="PRO_5012764006" evidence="1">
    <location>
        <begin position="23"/>
        <end position="155"/>
    </location>
</feature>
<evidence type="ECO:0000256" key="1">
    <source>
        <dbReference type="SAM" id="SignalP"/>
    </source>
</evidence>